<comment type="caution">
    <text evidence="2">The sequence shown here is derived from an EMBL/GenBank/DDBJ whole genome shotgun (WGS) entry which is preliminary data.</text>
</comment>
<reference evidence="2 3" key="1">
    <citation type="submission" date="2024-10" db="EMBL/GenBank/DDBJ databases">
        <title>The Natural Products Discovery Center: Release of the First 8490 Sequenced Strains for Exploring Actinobacteria Biosynthetic Diversity.</title>
        <authorList>
            <person name="Kalkreuter E."/>
            <person name="Kautsar S.A."/>
            <person name="Yang D."/>
            <person name="Bader C.D."/>
            <person name="Teijaro C.N."/>
            <person name="Fluegel L."/>
            <person name="Davis C.M."/>
            <person name="Simpson J.R."/>
            <person name="Lauterbach L."/>
            <person name="Steele A.D."/>
            <person name="Gui C."/>
            <person name="Meng S."/>
            <person name="Li G."/>
            <person name="Viehrig K."/>
            <person name="Ye F."/>
            <person name="Su P."/>
            <person name="Kiefer A.F."/>
            <person name="Nichols A."/>
            <person name="Cepeda A.J."/>
            <person name="Yan W."/>
            <person name="Fan B."/>
            <person name="Jiang Y."/>
            <person name="Adhikari A."/>
            <person name="Zheng C.-J."/>
            <person name="Schuster L."/>
            <person name="Cowan T.M."/>
            <person name="Smanski M.J."/>
            <person name="Chevrette M.G."/>
            <person name="De Carvalho L.P.S."/>
            <person name="Shen B."/>
        </authorList>
    </citation>
    <scope>NUCLEOTIDE SEQUENCE [LARGE SCALE GENOMIC DNA]</scope>
    <source>
        <strain evidence="2 3">NPDC001281</strain>
    </source>
</reference>
<organism evidence="2 3">
    <name type="scientific">Microtetraspora fusca</name>
    <dbReference type="NCBI Taxonomy" id="1997"/>
    <lineage>
        <taxon>Bacteria</taxon>
        <taxon>Bacillati</taxon>
        <taxon>Actinomycetota</taxon>
        <taxon>Actinomycetes</taxon>
        <taxon>Streptosporangiales</taxon>
        <taxon>Streptosporangiaceae</taxon>
        <taxon>Microtetraspora</taxon>
    </lineage>
</organism>
<evidence type="ECO:0000313" key="2">
    <source>
        <dbReference type="EMBL" id="MFF4774432.1"/>
    </source>
</evidence>
<accession>A0ABW6V545</accession>
<feature type="region of interest" description="Disordered" evidence="1">
    <location>
        <begin position="151"/>
        <end position="183"/>
    </location>
</feature>
<evidence type="ECO:0000313" key="3">
    <source>
        <dbReference type="Proteomes" id="UP001602119"/>
    </source>
</evidence>
<dbReference type="InterPro" id="IPR021770">
    <property type="entry name" value="DUF3335"/>
</dbReference>
<sequence>MSERVVHPTHAGARLDEPGRISSGQGDAGAAGPAAVDGLDIAVLPVHGDVGQVAEGLLDHVPEETLRRWRLAGGIQVRTLVTARADGVLVGAAFEVHRPLTVYRKIVDVWAPDERVADLLVETIEERAWREGAVAVKRWFAAKDSEHDELGGALEDLDGSTGRPAGDPPDPGNPAAAGKSAWRRSLERGYREAPVPVWAAPVTADPADTGYGQVRWRGAAPDRALPYMRQTTDFTCGPVALQLALCGLGLQDQPDRGEEMRMWRQATTVAGCDPLGLALAAADRGAVPEVLLSTEQPTLLELCTTDEERDLRRFIQSGFRADLAERGITVETTVFDLDRLRAVLADGAIALVLIEQLGMHAEPSPHWITVHSVDGDIFYANDPWTDADLGETYLDALDLPLPSATLDRLAWYGTPSYRSMVVLRAA</sequence>
<feature type="region of interest" description="Disordered" evidence="1">
    <location>
        <begin position="1"/>
        <end position="32"/>
    </location>
</feature>
<evidence type="ECO:0000256" key="1">
    <source>
        <dbReference type="SAM" id="MobiDB-lite"/>
    </source>
</evidence>
<dbReference type="Proteomes" id="UP001602119">
    <property type="component" value="Unassembled WGS sequence"/>
</dbReference>
<gene>
    <name evidence="2" type="ORF">ACFY05_16390</name>
</gene>
<dbReference type="RefSeq" id="WP_387342768.1">
    <property type="nucleotide sequence ID" value="NZ_JBIAXI010000009.1"/>
</dbReference>
<proteinExistence type="predicted"/>
<protein>
    <submittedName>
        <fullName evidence="2">Peptidase C39 family protein</fullName>
    </submittedName>
</protein>
<dbReference type="EMBL" id="JBIAXI010000009">
    <property type="protein sequence ID" value="MFF4774432.1"/>
    <property type="molecule type" value="Genomic_DNA"/>
</dbReference>
<name>A0ABW6V545_MICFU</name>
<dbReference type="Pfam" id="PF11814">
    <property type="entry name" value="DUF3335"/>
    <property type="match status" value="1"/>
</dbReference>
<keyword evidence="3" id="KW-1185">Reference proteome</keyword>